<evidence type="ECO:0000313" key="3">
    <source>
        <dbReference type="Proteomes" id="UP001597286"/>
    </source>
</evidence>
<evidence type="ECO:0000256" key="1">
    <source>
        <dbReference type="SAM" id="Phobius"/>
    </source>
</evidence>
<gene>
    <name evidence="2" type="ORF">ACFSJG_22120</name>
</gene>
<keyword evidence="1" id="KW-1133">Transmembrane helix</keyword>
<reference evidence="3" key="1">
    <citation type="journal article" date="2019" name="Int. J. Syst. Evol. Microbiol.">
        <title>The Global Catalogue of Microorganisms (GCM) 10K type strain sequencing project: providing services to taxonomists for standard genome sequencing and annotation.</title>
        <authorList>
            <consortium name="The Broad Institute Genomics Platform"/>
            <consortium name="The Broad Institute Genome Sequencing Center for Infectious Disease"/>
            <person name="Wu L."/>
            <person name="Ma J."/>
        </authorList>
    </citation>
    <scope>NUCLEOTIDE SEQUENCE [LARGE SCALE GENOMIC DNA]</scope>
    <source>
        <strain evidence="3">DT72</strain>
    </source>
</reference>
<accession>A0ABW4P8S7</accession>
<dbReference type="RefSeq" id="WP_378487385.1">
    <property type="nucleotide sequence ID" value="NZ_JBHUFB010000020.1"/>
</dbReference>
<proteinExistence type="predicted"/>
<keyword evidence="3" id="KW-1185">Reference proteome</keyword>
<keyword evidence="1" id="KW-0472">Membrane</keyword>
<dbReference type="Proteomes" id="UP001597286">
    <property type="component" value="Unassembled WGS sequence"/>
</dbReference>
<evidence type="ECO:0000313" key="2">
    <source>
        <dbReference type="EMBL" id="MFD1814926.1"/>
    </source>
</evidence>
<keyword evidence="1" id="KW-0812">Transmembrane</keyword>
<feature type="transmembrane region" description="Helical" evidence="1">
    <location>
        <begin position="33"/>
        <end position="57"/>
    </location>
</feature>
<name>A0ABW4P8S7_9NOCA</name>
<protein>
    <submittedName>
        <fullName evidence="2">Uncharacterized protein</fullName>
    </submittedName>
</protein>
<organism evidence="2 3">
    <name type="scientific">Rhodococcus gannanensis</name>
    <dbReference type="NCBI Taxonomy" id="1960308"/>
    <lineage>
        <taxon>Bacteria</taxon>
        <taxon>Bacillati</taxon>
        <taxon>Actinomycetota</taxon>
        <taxon>Actinomycetes</taxon>
        <taxon>Mycobacteriales</taxon>
        <taxon>Nocardiaceae</taxon>
        <taxon>Rhodococcus</taxon>
    </lineage>
</organism>
<dbReference type="EMBL" id="JBHUFB010000020">
    <property type="protein sequence ID" value="MFD1814926.1"/>
    <property type="molecule type" value="Genomic_DNA"/>
</dbReference>
<sequence>MDRTKAQAALETVKESPGIVAITAAPLVIGFGVMWWALGFWGALLSILVIAGVIVGVRKLRG</sequence>
<comment type="caution">
    <text evidence="2">The sequence shown here is derived from an EMBL/GenBank/DDBJ whole genome shotgun (WGS) entry which is preliminary data.</text>
</comment>